<protein>
    <submittedName>
        <fullName evidence="2">Uncharacterized protein</fullName>
    </submittedName>
</protein>
<dbReference type="OrthoDB" id="10256829at2759"/>
<dbReference type="EnsemblMetazoa" id="Aqu2.1.05538_001">
    <property type="protein sequence ID" value="Aqu2.1.05538_001"/>
    <property type="gene ID" value="Aqu2.1.05538"/>
</dbReference>
<sequence>MGMTLKVNVTQGNLVDCRSFNVQNPDALTQDFSVMSNGNDIDYFISPELYVQSTTDDDDDDDDGSCRKRQTSMPNVYLSIAELNDINSFALNTTFGDTASPIPGKSN</sequence>
<feature type="region of interest" description="Disordered" evidence="1">
    <location>
        <begin position="52"/>
        <end position="71"/>
    </location>
</feature>
<dbReference type="AlphaFoldDB" id="A0A1X7STY4"/>
<proteinExistence type="predicted"/>
<evidence type="ECO:0000256" key="1">
    <source>
        <dbReference type="SAM" id="MobiDB-lite"/>
    </source>
</evidence>
<reference evidence="2" key="1">
    <citation type="submission" date="2017-05" db="UniProtKB">
        <authorList>
            <consortium name="EnsemblMetazoa"/>
        </authorList>
    </citation>
    <scope>IDENTIFICATION</scope>
</reference>
<dbReference type="InParanoid" id="A0A1X7STY4"/>
<organism evidence="2">
    <name type="scientific">Amphimedon queenslandica</name>
    <name type="common">Sponge</name>
    <dbReference type="NCBI Taxonomy" id="400682"/>
    <lineage>
        <taxon>Eukaryota</taxon>
        <taxon>Metazoa</taxon>
        <taxon>Porifera</taxon>
        <taxon>Demospongiae</taxon>
        <taxon>Heteroscleromorpha</taxon>
        <taxon>Haplosclerida</taxon>
        <taxon>Niphatidae</taxon>
        <taxon>Amphimedon</taxon>
    </lineage>
</organism>
<accession>A0A1X7STY4</accession>
<name>A0A1X7STY4_AMPQE</name>
<evidence type="ECO:0000313" key="2">
    <source>
        <dbReference type="EnsemblMetazoa" id="Aqu2.1.05538_001"/>
    </source>
</evidence>